<dbReference type="EMBL" id="JACRSV010000001">
    <property type="protein sequence ID" value="MBC8559475.1"/>
    <property type="molecule type" value="Genomic_DNA"/>
</dbReference>
<evidence type="ECO:0000256" key="1">
    <source>
        <dbReference type="ARBA" id="ARBA00023121"/>
    </source>
</evidence>
<sequence length="281" mass="31059">MSRIKITGDSTIDLSKDLMEKYQVEIVPLYINMGEDSFRDGVTVSPNDIYAYVAKTGTLPKTAAPSVGDYLEFFSALKKDCDEIIHFNISSEFSSAHQNALVAASEIGGVYPIDSRNLSTGTGLLVLEACEMAQKGMDADEITLEIDRLIPKVEASFIINRLDYLAKGGRCSSLVAMGANVLHLRPMILVKDGKMEVGKKYRGSYDDCMVKYIKDRISGRDNLRLKRIFITHTACPDDTLDLAEKTVRECQNFGEILDTEASCTISNHCGESTLGVLFIRE</sequence>
<reference evidence="2" key="1">
    <citation type="submission" date="2020-08" db="EMBL/GenBank/DDBJ databases">
        <title>Genome public.</title>
        <authorList>
            <person name="Liu C."/>
            <person name="Sun Q."/>
        </authorList>
    </citation>
    <scope>NUCLEOTIDE SEQUENCE</scope>
    <source>
        <strain evidence="2">NSJ-33</strain>
    </source>
</reference>
<protein>
    <submittedName>
        <fullName evidence="2">DegV family protein</fullName>
    </submittedName>
</protein>
<gene>
    <name evidence="2" type="ORF">H8710_05245</name>
</gene>
<dbReference type="SUPFAM" id="SSF82549">
    <property type="entry name" value="DAK1/DegV-like"/>
    <property type="match status" value="1"/>
</dbReference>
<proteinExistence type="predicted"/>
<dbReference type="Pfam" id="PF02645">
    <property type="entry name" value="DegV"/>
    <property type="match status" value="1"/>
</dbReference>
<dbReference type="PANTHER" id="PTHR33434:SF2">
    <property type="entry name" value="FATTY ACID-BINDING PROTEIN TM_1468"/>
    <property type="match status" value="1"/>
</dbReference>
<dbReference type="PROSITE" id="PS51482">
    <property type="entry name" value="DEGV"/>
    <property type="match status" value="1"/>
</dbReference>
<keyword evidence="3" id="KW-1185">Reference proteome</keyword>
<dbReference type="Gene3D" id="3.30.1180.10">
    <property type="match status" value="1"/>
</dbReference>
<dbReference type="NCBIfam" id="TIGR00762">
    <property type="entry name" value="DegV"/>
    <property type="match status" value="1"/>
</dbReference>
<dbReference type="RefSeq" id="WP_249294368.1">
    <property type="nucleotide sequence ID" value="NZ_JACRSV010000001.1"/>
</dbReference>
<dbReference type="Gene3D" id="3.40.50.10170">
    <property type="match status" value="1"/>
</dbReference>
<dbReference type="InterPro" id="IPR050270">
    <property type="entry name" value="DegV_domain_contain"/>
</dbReference>
<organism evidence="2 3">
    <name type="scientific">Fumia xinanensis</name>
    <dbReference type="NCBI Taxonomy" id="2763659"/>
    <lineage>
        <taxon>Bacteria</taxon>
        <taxon>Bacillati</taxon>
        <taxon>Bacillota</taxon>
        <taxon>Clostridia</taxon>
        <taxon>Eubacteriales</taxon>
        <taxon>Oscillospiraceae</taxon>
        <taxon>Fumia</taxon>
    </lineage>
</organism>
<keyword evidence="1" id="KW-0446">Lipid-binding</keyword>
<name>A0A926E4Q1_9FIRM</name>
<evidence type="ECO:0000313" key="3">
    <source>
        <dbReference type="Proteomes" id="UP000610760"/>
    </source>
</evidence>
<dbReference type="InterPro" id="IPR003797">
    <property type="entry name" value="DegV"/>
</dbReference>
<dbReference type="GO" id="GO:0008289">
    <property type="term" value="F:lipid binding"/>
    <property type="evidence" value="ECO:0007669"/>
    <property type="project" value="UniProtKB-KW"/>
</dbReference>
<dbReference type="InterPro" id="IPR043168">
    <property type="entry name" value="DegV_C"/>
</dbReference>
<evidence type="ECO:0000313" key="2">
    <source>
        <dbReference type="EMBL" id="MBC8559475.1"/>
    </source>
</evidence>
<dbReference type="AlphaFoldDB" id="A0A926E4Q1"/>
<comment type="caution">
    <text evidence="2">The sequence shown here is derived from an EMBL/GenBank/DDBJ whole genome shotgun (WGS) entry which is preliminary data.</text>
</comment>
<dbReference type="Proteomes" id="UP000610760">
    <property type="component" value="Unassembled WGS sequence"/>
</dbReference>
<accession>A0A926E4Q1</accession>
<dbReference type="PANTHER" id="PTHR33434">
    <property type="entry name" value="DEGV DOMAIN-CONTAINING PROTEIN DR_1986-RELATED"/>
    <property type="match status" value="1"/>
</dbReference>